<gene>
    <name evidence="2" type="ordered locus">Dole_0864</name>
</gene>
<sequence length="247" mass="27826">MDSFYRAGLVLLLIGVLLLPACGGQSDTVQLNRQYEVLNGQIDALKNSIADLEAELAEELYTSDIKTARATVKNKLARARKALDGARSRFEFEDQRGHDIGRASWAINDAKRSLAGQAEGIRSANREIKSKIQRLCYMSSSAEFREAINELRQEKTALIADCRQMLDAVDISLAAAESAVTAANWISADDETYFKNLISDLKRKYDTDYVADIRRIKMETERIDIQELDRRHRPADRPPAVHGIYVY</sequence>
<dbReference type="HOGENOM" id="CLU_1123144_0_0_7"/>
<keyword evidence="3" id="KW-1185">Reference proteome</keyword>
<keyword evidence="1" id="KW-0175">Coiled coil</keyword>
<accession>A8ZVW5</accession>
<dbReference type="AlphaFoldDB" id="A8ZVW5"/>
<evidence type="ECO:0000313" key="3">
    <source>
        <dbReference type="Proteomes" id="UP000008561"/>
    </source>
</evidence>
<protein>
    <submittedName>
        <fullName evidence="2">Uncharacterized protein</fullName>
    </submittedName>
</protein>
<proteinExistence type="predicted"/>
<dbReference type="EMBL" id="CP000859">
    <property type="protein sequence ID" value="ABW66674.1"/>
    <property type="molecule type" value="Genomic_DNA"/>
</dbReference>
<dbReference type="STRING" id="96561.Dole_0864"/>
<reference evidence="2 3" key="1">
    <citation type="submission" date="2007-10" db="EMBL/GenBank/DDBJ databases">
        <title>Complete sequence of Desulfococcus oleovorans Hxd3.</title>
        <authorList>
            <consortium name="US DOE Joint Genome Institute"/>
            <person name="Copeland A."/>
            <person name="Lucas S."/>
            <person name="Lapidus A."/>
            <person name="Barry K."/>
            <person name="Glavina del Rio T."/>
            <person name="Dalin E."/>
            <person name="Tice H."/>
            <person name="Pitluck S."/>
            <person name="Kiss H."/>
            <person name="Brettin T."/>
            <person name="Bruce D."/>
            <person name="Detter J.C."/>
            <person name="Han C."/>
            <person name="Schmutz J."/>
            <person name="Larimer F."/>
            <person name="Land M."/>
            <person name="Hauser L."/>
            <person name="Kyrpides N."/>
            <person name="Kim E."/>
            <person name="Wawrik B."/>
            <person name="Richardson P."/>
        </authorList>
    </citation>
    <scope>NUCLEOTIDE SEQUENCE [LARGE SCALE GENOMIC DNA]</scope>
    <source>
        <strain evidence="3">DSM 6200 / JCM 39069 / Hxd3</strain>
    </source>
</reference>
<evidence type="ECO:0000313" key="2">
    <source>
        <dbReference type="EMBL" id="ABW66674.1"/>
    </source>
</evidence>
<dbReference type="Proteomes" id="UP000008561">
    <property type="component" value="Chromosome"/>
</dbReference>
<evidence type="ECO:0000256" key="1">
    <source>
        <dbReference type="SAM" id="Coils"/>
    </source>
</evidence>
<dbReference type="KEGG" id="dol:Dole_0864"/>
<feature type="coiled-coil region" evidence="1">
    <location>
        <begin position="141"/>
        <end position="168"/>
    </location>
</feature>
<dbReference type="RefSeq" id="WP_012174292.1">
    <property type="nucleotide sequence ID" value="NC_009943.1"/>
</dbReference>
<feature type="coiled-coil region" evidence="1">
    <location>
        <begin position="28"/>
        <end position="89"/>
    </location>
</feature>
<organism evidence="2 3">
    <name type="scientific">Desulfosudis oleivorans (strain DSM 6200 / JCM 39069 / Hxd3)</name>
    <name type="common">Desulfococcus oleovorans</name>
    <dbReference type="NCBI Taxonomy" id="96561"/>
    <lineage>
        <taxon>Bacteria</taxon>
        <taxon>Pseudomonadati</taxon>
        <taxon>Thermodesulfobacteriota</taxon>
        <taxon>Desulfobacteria</taxon>
        <taxon>Desulfobacterales</taxon>
        <taxon>Desulfosudaceae</taxon>
        <taxon>Desulfosudis</taxon>
    </lineage>
</organism>
<name>A8ZVW5_DESOH</name>